<evidence type="ECO:0000256" key="10">
    <source>
        <dbReference type="RuleBase" id="RU364102"/>
    </source>
</evidence>
<keyword evidence="5" id="KW-0653">Protein transport</keyword>
<evidence type="ECO:0000256" key="8">
    <source>
        <dbReference type="ARBA" id="ARBA00023237"/>
    </source>
</evidence>
<comment type="subcellular location">
    <subcellularLocation>
        <location evidence="1">Cell outer membrane</location>
        <topology evidence="1">Lipid-anchor</topology>
    </subcellularLocation>
</comment>
<evidence type="ECO:0000256" key="6">
    <source>
        <dbReference type="ARBA" id="ARBA00023136"/>
    </source>
</evidence>
<organism evidence="12 13">
    <name type="scientific">Vibrio zhanjiangensis</name>
    <dbReference type="NCBI Taxonomy" id="1046128"/>
    <lineage>
        <taxon>Bacteria</taxon>
        <taxon>Pseudomonadati</taxon>
        <taxon>Pseudomonadota</taxon>
        <taxon>Gammaproteobacteria</taxon>
        <taxon>Vibrionales</taxon>
        <taxon>Vibrionaceae</taxon>
        <taxon>Vibrio</taxon>
    </lineage>
</organism>
<evidence type="ECO:0000256" key="2">
    <source>
        <dbReference type="ARBA" id="ARBA00009509"/>
    </source>
</evidence>
<proteinExistence type="inferred from homology"/>
<keyword evidence="7 10" id="KW-0564">Palmitate</keyword>
<dbReference type="Gene3D" id="3.30.300.30">
    <property type="match status" value="1"/>
</dbReference>
<feature type="transmembrane region" description="Helical" evidence="10">
    <location>
        <begin position="222"/>
        <end position="239"/>
    </location>
</feature>
<keyword evidence="10" id="KW-0812">Transmembrane</keyword>
<keyword evidence="6 10" id="KW-0472">Membrane</keyword>
<sequence>MKKFRWLTLVLALFLTGCKVELYQNLPQSEANQMVALLMLNHIDVNSDIDVKTGKVTLKIDKDQFINAVELLRQNGYPKANYVDIEQLFPSGQLVSSPAQEEAKMSYLKEQQLERTLSNMDGVISARVSIAQNLKSGSNNHSNATDKSAAVYIKYSPEANLSSSETQIRNLIKNAVPDLEYENISLFLQPADFRYQPVVQQSTASNDWNDLQNWIAANKTPITIGLGSVFIAGVACLSIRRKRDY</sequence>
<feature type="domain" description="Flagellar M-ring N-terminal" evidence="11">
    <location>
        <begin position="20"/>
        <end position="186"/>
    </location>
</feature>
<gene>
    <name evidence="12" type="ORF">GCM10007938_24400</name>
</gene>
<comment type="similarity">
    <text evidence="2 10">Belongs to the YscJ lipoprotein family.</text>
</comment>
<dbReference type="PANTHER" id="PTHR30046">
    <property type="entry name" value="FLAGELLAR M-RING PROTEIN"/>
    <property type="match status" value="1"/>
</dbReference>
<evidence type="ECO:0000256" key="7">
    <source>
        <dbReference type="ARBA" id="ARBA00023139"/>
    </source>
</evidence>
<dbReference type="InterPro" id="IPR003282">
    <property type="entry name" value="T3SS_SctJ"/>
</dbReference>
<reference evidence="13" key="1">
    <citation type="journal article" date="2019" name="Int. J. Syst. Evol. Microbiol.">
        <title>The Global Catalogue of Microorganisms (GCM) 10K type strain sequencing project: providing services to taxonomists for standard genome sequencing and annotation.</title>
        <authorList>
            <consortium name="The Broad Institute Genomics Platform"/>
            <consortium name="The Broad Institute Genome Sequencing Center for Infectious Disease"/>
            <person name="Wu L."/>
            <person name="Ma J."/>
        </authorList>
    </citation>
    <scope>NUCLEOTIDE SEQUENCE [LARGE SCALE GENOMIC DNA]</scope>
    <source>
        <strain evidence="13">NBRC 108723</strain>
    </source>
</reference>
<dbReference type="NCBIfam" id="TIGR02544">
    <property type="entry name" value="III_secr_YscJ"/>
    <property type="match status" value="1"/>
</dbReference>
<dbReference type="PANTHER" id="PTHR30046:SF3">
    <property type="entry name" value="SECRETION SYSTEM APPARATUS LIPOPROTEIN SSAJ"/>
    <property type="match status" value="1"/>
</dbReference>
<protein>
    <recommendedName>
        <fullName evidence="10">Lipoprotein</fullName>
    </recommendedName>
</protein>
<evidence type="ECO:0000256" key="3">
    <source>
        <dbReference type="ARBA" id="ARBA00022448"/>
    </source>
</evidence>
<keyword evidence="4 10" id="KW-0732">Signal</keyword>
<dbReference type="PROSITE" id="PS51257">
    <property type="entry name" value="PROKAR_LIPOPROTEIN"/>
    <property type="match status" value="1"/>
</dbReference>
<evidence type="ECO:0000313" key="12">
    <source>
        <dbReference type="EMBL" id="GLT18659.1"/>
    </source>
</evidence>
<dbReference type="InterPro" id="IPR045851">
    <property type="entry name" value="AMP-bd_C_sf"/>
</dbReference>
<dbReference type="RefSeq" id="WP_284192542.1">
    <property type="nucleotide sequence ID" value="NZ_BSPW01000051.1"/>
</dbReference>
<evidence type="ECO:0000313" key="13">
    <source>
        <dbReference type="Proteomes" id="UP001157138"/>
    </source>
</evidence>
<keyword evidence="13" id="KW-1185">Reference proteome</keyword>
<evidence type="ECO:0000256" key="9">
    <source>
        <dbReference type="ARBA" id="ARBA00023288"/>
    </source>
</evidence>
<keyword evidence="8 10" id="KW-0998">Cell outer membrane</keyword>
<evidence type="ECO:0000256" key="4">
    <source>
        <dbReference type="ARBA" id="ARBA00022729"/>
    </source>
</evidence>
<accession>A0ABQ6F0B7</accession>
<dbReference type="PRINTS" id="PR01338">
    <property type="entry name" value="TYPE3OMKPROT"/>
</dbReference>
<keyword evidence="9 10" id="KW-0449">Lipoprotein</keyword>
<dbReference type="Proteomes" id="UP001157138">
    <property type="component" value="Unassembled WGS sequence"/>
</dbReference>
<evidence type="ECO:0000256" key="1">
    <source>
        <dbReference type="ARBA" id="ARBA00004459"/>
    </source>
</evidence>
<dbReference type="InterPro" id="IPR006182">
    <property type="entry name" value="FliF_N_dom"/>
</dbReference>
<dbReference type="InterPro" id="IPR043427">
    <property type="entry name" value="YscJ/FliF"/>
</dbReference>
<dbReference type="Pfam" id="PF01514">
    <property type="entry name" value="YscJ_FliF"/>
    <property type="match status" value="1"/>
</dbReference>
<dbReference type="EMBL" id="BSPW01000051">
    <property type="protein sequence ID" value="GLT18659.1"/>
    <property type="molecule type" value="Genomic_DNA"/>
</dbReference>
<name>A0ABQ6F0B7_9VIBR</name>
<keyword evidence="3" id="KW-0813">Transport</keyword>
<keyword evidence="10" id="KW-1133">Transmembrane helix</keyword>
<evidence type="ECO:0000259" key="11">
    <source>
        <dbReference type="Pfam" id="PF01514"/>
    </source>
</evidence>
<evidence type="ECO:0000256" key="5">
    <source>
        <dbReference type="ARBA" id="ARBA00022927"/>
    </source>
</evidence>
<comment type="caution">
    <text evidence="12">The sequence shown here is derived from an EMBL/GenBank/DDBJ whole genome shotgun (WGS) entry which is preliminary data.</text>
</comment>
<dbReference type="Gene3D" id="3.30.70.1530">
    <property type="entry name" value="Hypothetical protein rpa1041"/>
    <property type="match status" value="1"/>
</dbReference>